<evidence type="ECO:0000313" key="1">
    <source>
        <dbReference type="EMBL" id="MDQ0466566.1"/>
    </source>
</evidence>
<evidence type="ECO:0000313" key="2">
    <source>
        <dbReference type="Proteomes" id="UP001228905"/>
    </source>
</evidence>
<name>A0ABU0IX31_9CAUL</name>
<proteinExistence type="predicted"/>
<dbReference type="Proteomes" id="UP001228905">
    <property type="component" value="Unassembled WGS sequence"/>
</dbReference>
<accession>A0ABU0IX31</accession>
<protein>
    <submittedName>
        <fullName evidence="1">Uncharacterized protein</fullName>
    </submittedName>
</protein>
<gene>
    <name evidence="1" type="ORF">QO010_004361</name>
</gene>
<organism evidence="1 2">
    <name type="scientific">Caulobacter ginsengisoli</name>
    <dbReference type="NCBI Taxonomy" id="400775"/>
    <lineage>
        <taxon>Bacteria</taxon>
        <taxon>Pseudomonadati</taxon>
        <taxon>Pseudomonadota</taxon>
        <taxon>Alphaproteobacteria</taxon>
        <taxon>Caulobacterales</taxon>
        <taxon>Caulobacteraceae</taxon>
        <taxon>Caulobacter</taxon>
    </lineage>
</organism>
<keyword evidence="2" id="KW-1185">Reference proteome</keyword>
<dbReference type="EMBL" id="JAUSVS010000012">
    <property type="protein sequence ID" value="MDQ0466566.1"/>
    <property type="molecule type" value="Genomic_DNA"/>
</dbReference>
<reference evidence="1 2" key="1">
    <citation type="submission" date="2023-07" db="EMBL/GenBank/DDBJ databases">
        <title>Genomic Encyclopedia of Type Strains, Phase IV (KMG-IV): sequencing the most valuable type-strain genomes for metagenomic binning, comparative biology and taxonomic classification.</title>
        <authorList>
            <person name="Goeker M."/>
        </authorList>
    </citation>
    <scope>NUCLEOTIDE SEQUENCE [LARGE SCALE GENOMIC DNA]</scope>
    <source>
        <strain evidence="1 2">DSM 18695</strain>
    </source>
</reference>
<sequence>MLGHGTHPLRPQNLWDGIEVYAGLFADLT</sequence>
<comment type="caution">
    <text evidence="1">The sequence shown here is derived from an EMBL/GenBank/DDBJ whole genome shotgun (WGS) entry which is preliminary data.</text>
</comment>